<evidence type="ECO:0000313" key="3">
    <source>
        <dbReference type="Proteomes" id="UP001178508"/>
    </source>
</evidence>
<dbReference type="Gene3D" id="2.60.120.920">
    <property type="match status" value="1"/>
</dbReference>
<dbReference type="InterPro" id="IPR043136">
    <property type="entry name" value="B30.2/SPRY_sf"/>
</dbReference>
<evidence type="ECO:0000259" key="1">
    <source>
        <dbReference type="SMART" id="SM00589"/>
    </source>
</evidence>
<gene>
    <name evidence="2" type="ORF">XNOV1_A031061</name>
</gene>
<dbReference type="AlphaFoldDB" id="A0AAV1FXB0"/>
<reference evidence="2" key="1">
    <citation type="submission" date="2023-08" db="EMBL/GenBank/DDBJ databases">
        <authorList>
            <person name="Alioto T."/>
            <person name="Alioto T."/>
            <person name="Gomez Garrido J."/>
        </authorList>
    </citation>
    <scope>NUCLEOTIDE SEQUENCE</scope>
</reference>
<keyword evidence="3" id="KW-1185">Reference proteome</keyword>
<dbReference type="InterPro" id="IPR006574">
    <property type="entry name" value="PRY"/>
</dbReference>
<protein>
    <submittedName>
        <fullName evidence="2">E3 ubiquitin-protein ligase TRIM39-like</fullName>
    </submittedName>
</protein>
<dbReference type="Pfam" id="PF13765">
    <property type="entry name" value="PRY"/>
    <property type="match status" value="1"/>
</dbReference>
<accession>A0AAV1FXB0</accession>
<sequence length="155" mass="17859">MAEIEETIDKQLERIIREIILEEERLIKEVFSDELENIQKQHAIDLTLDPDSAHPCLSEDRKEVRDGGRRRNISDNPQVQLSLFYPGRRGFFHQQVLLRSPGKRANMLGGWRGKSPSTGKAWICPSAQRVDPGLWVIILDTSKLKPILLWFCPCL</sequence>
<proteinExistence type="predicted"/>
<name>A0AAV1FXB0_XYRNO</name>
<dbReference type="EMBL" id="OY660873">
    <property type="protein sequence ID" value="CAJ1066276.1"/>
    <property type="molecule type" value="Genomic_DNA"/>
</dbReference>
<organism evidence="2 3">
    <name type="scientific">Xyrichtys novacula</name>
    <name type="common">Pearly razorfish</name>
    <name type="synonym">Hemipteronotus novacula</name>
    <dbReference type="NCBI Taxonomy" id="13765"/>
    <lineage>
        <taxon>Eukaryota</taxon>
        <taxon>Metazoa</taxon>
        <taxon>Chordata</taxon>
        <taxon>Craniata</taxon>
        <taxon>Vertebrata</taxon>
        <taxon>Euteleostomi</taxon>
        <taxon>Actinopterygii</taxon>
        <taxon>Neopterygii</taxon>
        <taxon>Teleostei</taxon>
        <taxon>Neoteleostei</taxon>
        <taxon>Acanthomorphata</taxon>
        <taxon>Eupercaria</taxon>
        <taxon>Labriformes</taxon>
        <taxon>Labridae</taxon>
        <taxon>Xyrichtys</taxon>
    </lineage>
</organism>
<dbReference type="Proteomes" id="UP001178508">
    <property type="component" value="Chromosome 10"/>
</dbReference>
<feature type="domain" description="SPRY-associated" evidence="1">
    <location>
        <begin position="43"/>
        <end position="92"/>
    </location>
</feature>
<dbReference type="SMART" id="SM00589">
    <property type="entry name" value="PRY"/>
    <property type="match status" value="1"/>
</dbReference>
<evidence type="ECO:0000313" key="2">
    <source>
        <dbReference type="EMBL" id="CAJ1066276.1"/>
    </source>
</evidence>